<feature type="compositionally biased region" description="Basic residues" evidence="1">
    <location>
        <begin position="119"/>
        <end position="131"/>
    </location>
</feature>
<evidence type="ECO:0000313" key="3">
    <source>
        <dbReference type="Proteomes" id="UP000805841"/>
    </source>
</evidence>
<evidence type="ECO:0000256" key="1">
    <source>
        <dbReference type="SAM" id="MobiDB-lite"/>
    </source>
</evidence>
<protein>
    <submittedName>
        <fullName evidence="2">Phage tail protein</fullName>
    </submittedName>
</protein>
<sequence length="131" mass="13625">MELTLETLKSAGGFVGAPVKREITWHVDGKPNTATVYVRIESFQTVTSAWENQGHGAEATAARIASCICKSDGAPLLTVADVIGDPETGHGPLSATLTIALLSAIHQANGGLDEEGTKPKKSRPKKSSGTT</sequence>
<evidence type="ECO:0000313" key="2">
    <source>
        <dbReference type="EMBL" id="MBD1602255.1"/>
    </source>
</evidence>
<dbReference type="RefSeq" id="WP_190427009.1">
    <property type="nucleotide sequence ID" value="NZ_JAAOCA010000060.1"/>
</dbReference>
<comment type="caution">
    <text evidence="2">The sequence shown here is derived from an EMBL/GenBank/DDBJ whole genome shotgun (WGS) entry which is preliminary data.</text>
</comment>
<name>A0ABR7Z9L3_9PSED</name>
<proteinExistence type="predicted"/>
<dbReference type="Proteomes" id="UP000805841">
    <property type="component" value="Unassembled WGS sequence"/>
</dbReference>
<dbReference type="InterPro" id="IPR024410">
    <property type="entry name" value="Phage_TAC_12"/>
</dbReference>
<dbReference type="Pfam" id="PF16459">
    <property type="entry name" value="Phage_TAC_13"/>
    <property type="match status" value="1"/>
</dbReference>
<dbReference type="EMBL" id="JAAOCA010000060">
    <property type="protein sequence ID" value="MBD1602255.1"/>
    <property type="molecule type" value="Genomic_DNA"/>
</dbReference>
<gene>
    <name evidence="2" type="ORF">HAQ05_26610</name>
</gene>
<keyword evidence="3" id="KW-1185">Reference proteome</keyword>
<accession>A0ABR7Z9L3</accession>
<reference evidence="2 3" key="1">
    <citation type="journal article" date="2020" name="Insects">
        <title>Bacteria Belonging to Pseudomonas typographi sp. nov. from the Bark Beetle Ips typographus Have Genomic Potential to Aid in the Host Ecology.</title>
        <authorList>
            <person name="Peral-Aranega E."/>
            <person name="Saati-Santamaria Z."/>
            <person name="Kolarik M."/>
            <person name="Rivas R."/>
            <person name="Garcia-Fraile P."/>
        </authorList>
    </citation>
    <scope>NUCLEOTIDE SEQUENCE [LARGE SCALE GENOMIC DNA]</scope>
    <source>
        <strain evidence="2 3">CA3A</strain>
    </source>
</reference>
<feature type="region of interest" description="Disordered" evidence="1">
    <location>
        <begin position="110"/>
        <end position="131"/>
    </location>
</feature>
<organism evidence="2 3">
    <name type="scientific">Pseudomonas typographi</name>
    <dbReference type="NCBI Taxonomy" id="2715964"/>
    <lineage>
        <taxon>Bacteria</taxon>
        <taxon>Pseudomonadati</taxon>
        <taxon>Pseudomonadota</taxon>
        <taxon>Gammaproteobacteria</taxon>
        <taxon>Pseudomonadales</taxon>
        <taxon>Pseudomonadaceae</taxon>
        <taxon>Pseudomonas</taxon>
    </lineage>
</organism>